<name>A0AAV4AQY7_9GAST</name>
<organism evidence="3 4">
    <name type="scientific">Plakobranchus ocellatus</name>
    <dbReference type="NCBI Taxonomy" id="259542"/>
    <lineage>
        <taxon>Eukaryota</taxon>
        <taxon>Metazoa</taxon>
        <taxon>Spiralia</taxon>
        <taxon>Lophotrochozoa</taxon>
        <taxon>Mollusca</taxon>
        <taxon>Gastropoda</taxon>
        <taxon>Heterobranchia</taxon>
        <taxon>Euthyneura</taxon>
        <taxon>Panpulmonata</taxon>
        <taxon>Sacoglossa</taxon>
        <taxon>Placobranchoidea</taxon>
        <taxon>Plakobranchidae</taxon>
        <taxon>Plakobranchus</taxon>
    </lineage>
</organism>
<comment type="caution">
    <text evidence="3">The sequence shown here is derived from an EMBL/GenBank/DDBJ whole genome shotgun (WGS) entry which is preliminary data.</text>
</comment>
<feature type="compositionally biased region" description="Polar residues" evidence="1">
    <location>
        <begin position="1"/>
        <end position="18"/>
    </location>
</feature>
<keyword evidence="2" id="KW-1133">Transmembrane helix</keyword>
<dbReference type="Proteomes" id="UP000735302">
    <property type="component" value="Unassembled WGS sequence"/>
</dbReference>
<protein>
    <submittedName>
        <fullName evidence="3">Uncharacterized protein</fullName>
    </submittedName>
</protein>
<gene>
    <name evidence="3" type="ORF">PoB_003585200</name>
</gene>
<dbReference type="AlphaFoldDB" id="A0AAV4AQY7"/>
<reference evidence="3 4" key="1">
    <citation type="journal article" date="2021" name="Elife">
        <title>Chloroplast acquisition without the gene transfer in kleptoplastic sea slugs, Plakobranchus ocellatus.</title>
        <authorList>
            <person name="Maeda T."/>
            <person name="Takahashi S."/>
            <person name="Yoshida T."/>
            <person name="Shimamura S."/>
            <person name="Takaki Y."/>
            <person name="Nagai Y."/>
            <person name="Toyoda A."/>
            <person name="Suzuki Y."/>
            <person name="Arimoto A."/>
            <person name="Ishii H."/>
            <person name="Satoh N."/>
            <person name="Nishiyama T."/>
            <person name="Hasebe M."/>
            <person name="Maruyama T."/>
            <person name="Minagawa J."/>
            <person name="Obokata J."/>
            <person name="Shigenobu S."/>
        </authorList>
    </citation>
    <scope>NUCLEOTIDE SEQUENCE [LARGE SCALE GENOMIC DNA]</scope>
</reference>
<sequence length="135" mass="15209">MSLSHCNVSQHATRNTQAEEQEGLRHLCPSSRLTITALNCKKMEMLKTVFAVCLSVTLLAACISAYPSIDDDLIDSYSDKMTQSRSDALFSQPFKRNSNGNVVQCNCRTMSRAVCHRCKSLQHFQRQQNQQVHDA</sequence>
<keyword evidence="2" id="KW-0812">Transmembrane</keyword>
<keyword evidence="2" id="KW-0472">Membrane</keyword>
<accession>A0AAV4AQY7</accession>
<evidence type="ECO:0000256" key="2">
    <source>
        <dbReference type="SAM" id="Phobius"/>
    </source>
</evidence>
<proteinExistence type="predicted"/>
<dbReference type="EMBL" id="BLXT01004061">
    <property type="protein sequence ID" value="GFO09347.1"/>
    <property type="molecule type" value="Genomic_DNA"/>
</dbReference>
<feature type="transmembrane region" description="Helical" evidence="2">
    <location>
        <begin position="49"/>
        <end position="69"/>
    </location>
</feature>
<feature type="region of interest" description="Disordered" evidence="1">
    <location>
        <begin position="1"/>
        <end position="21"/>
    </location>
</feature>
<evidence type="ECO:0000313" key="4">
    <source>
        <dbReference type="Proteomes" id="UP000735302"/>
    </source>
</evidence>
<evidence type="ECO:0000313" key="3">
    <source>
        <dbReference type="EMBL" id="GFO09347.1"/>
    </source>
</evidence>
<evidence type="ECO:0000256" key="1">
    <source>
        <dbReference type="SAM" id="MobiDB-lite"/>
    </source>
</evidence>
<keyword evidence="4" id="KW-1185">Reference proteome</keyword>